<feature type="domain" description="Peptidoglycan binding-like" evidence="2">
    <location>
        <begin position="636"/>
        <end position="697"/>
    </location>
</feature>
<dbReference type="SUPFAM" id="SSF51261">
    <property type="entry name" value="Duplicated hybrid motif"/>
    <property type="match status" value="1"/>
</dbReference>
<dbReference type="PANTHER" id="PTHR21666:SF270">
    <property type="entry name" value="MUREIN HYDROLASE ACTIVATOR ENVC"/>
    <property type="match status" value="1"/>
</dbReference>
<dbReference type="SUPFAM" id="SSF47090">
    <property type="entry name" value="PGBD-like"/>
    <property type="match status" value="3"/>
</dbReference>
<dbReference type="Pfam" id="PF01471">
    <property type="entry name" value="PG_binding_1"/>
    <property type="match status" value="3"/>
</dbReference>
<feature type="domain" description="Peptidoglycan binding-like" evidence="2">
    <location>
        <begin position="233"/>
        <end position="294"/>
    </location>
</feature>
<feature type="compositionally biased region" description="Low complexity" evidence="1">
    <location>
        <begin position="556"/>
        <end position="566"/>
    </location>
</feature>
<evidence type="ECO:0000256" key="1">
    <source>
        <dbReference type="SAM" id="MobiDB-lite"/>
    </source>
</evidence>
<dbReference type="InterPro" id="IPR050570">
    <property type="entry name" value="Cell_wall_metabolism_enzyme"/>
</dbReference>
<dbReference type="Pfam" id="PF01551">
    <property type="entry name" value="Peptidase_M23"/>
    <property type="match status" value="1"/>
</dbReference>
<feature type="domain" description="X-Tfes XVIPCD" evidence="4">
    <location>
        <begin position="708"/>
        <end position="805"/>
    </location>
</feature>
<sequence>MRDYSKQEVLDIVDNAARTHNISREDFLRFTAIETGFTYNEAAINRSSGAKGLFQFLPDTARQYGIAGRELDPIANADAGARLYIDNRNDIIASHGRSGRDYLSGEAQPNGFDLYMAHQQGAYGYRSIQAALDPNFNRFFNDTDTRGNILANIGDDVERLTGVRRNQLSGLSDRDLAQTFVNYWETKYNRIAIPEKGIEPIDASQPNRTTPGATPASPDSGTVRDTLLLKEERGEGVRRLQDALNKAGIRDENGQPLPTTGYFGDKTEAAVRKYQEQKGLEVDGKAGENTLKALGIFPGQTQAQPTPQQPAPQPQQPAQTGGNTWPAPGNFTVNRADKPGEGEGEFGTQRSGGRNHAGIDISGRVGDPIESFGPGRVIFSGTMRGYGNTVVIQHDNGLQTLYGHLDSRSVDVGARVTENTRIGTMGRSGNTPSGGDTHLHFETRENSNGVVLGGTAVDPRKYLEFPPRTLLVHDDQGPDVKRLQEALNKAGIRDDQGQPLPTTGFYGDKTEAAVRKYQEQKGLEVDGKAGENTLKSLGIFPGQEQTQTPAQPRVDTPTQPRADTPAQPQPTQPQPNPNTPTPAQPEQATPQPTQPRADTPTQPQPTQPQPNAPQQPNATIPANLAASEGILQQGSTGPEVAKLQTMLNNQGFRGPDGQPIPTNGTFDAATTHALKAFEKENGLDPNGIAGPKTLEALSKAEQSPKLSNPNHPDNALYQQAMKGLEQMPAGTFKNAQERENAAATIAFEAKVSGLSQIDHVKAGGNNAGFFAVQGGLEDPTNKRVYVDREQAVQQTVQQSTQLMQQNTQNQPQAPAQDTTQQRENPSRGTLVA</sequence>
<evidence type="ECO:0000313" key="5">
    <source>
        <dbReference type="EMBL" id="GAA4805116.1"/>
    </source>
</evidence>
<feature type="compositionally biased region" description="Low complexity" evidence="1">
    <location>
        <begin position="614"/>
        <end position="623"/>
    </location>
</feature>
<keyword evidence="6" id="KW-1185">Reference proteome</keyword>
<feature type="compositionally biased region" description="Pro residues" evidence="1">
    <location>
        <begin position="602"/>
        <end position="613"/>
    </location>
</feature>
<dbReference type="Pfam" id="PF20410">
    <property type="entry name" value="X-Tfes_XVIPCD"/>
    <property type="match status" value="1"/>
</dbReference>
<feature type="region of interest" description="Disordered" evidence="1">
    <location>
        <begin position="795"/>
        <end position="832"/>
    </location>
</feature>
<feature type="compositionally biased region" description="Polar residues" evidence="1">
    <location>
        <begin position="204"/>
        <end position="220"/>
    </location>
</feature>
<name>A0ABP9CA66_9GAMM</name>
<proteinExistence type="predicted"/>
<dbReference type="SUPFAM" id="SSF53955">
    <property type="entry name" value="Lysozyme-like"/>
    <property type="match status" value="1"/>
</dbReference>
<feature type="compositionally biased region" description="Polar residues" evidence="1">
    <location>
        <begin position="822"/>
        <end position="832"/>
    </location>
</feature>
<feature type="compositionally biased region" description="Low complexity" evidence="1">
    <location>
        <begin position="795"/>
        <end position="821"/>
    </location>
</feature>
<dbReference type="PANTHER" id="PTHR21666">
    <property type="entry name" value="PEPTIDASE-RELATED"/>
    <property type="match status" value="1"/>
</dbReference>
<reference evidence="6" key="1">
    <citation type="journal article" date="2019" name="Int. J. Syst. Evol. Microbiol.">
        <title>The Global Catalogue of Microorganisms (GCM) 10K type strain sequencing project: providing services to taxonomists for standard genome sequencing and annotation.</title>
        <authorList>
            <consortium name="The Broad Institute Genomics Platform"/>
            <consortium name="The Broad Institute Genome Sequencing Center for Infectious Disease"/>
            <person name="Wu L."/>
            <person name="Ma J."/>
        </authorList>
    </citation>
    <scope>NUCLEOTIDE SEQUENCE [LARGE SCALE GENOMIC DNA]</scope>
    <source>
        <strain evidence="6">JCM 18204</strain>
    </source>
</reference>
<dbReference type="InterPro" id="IPR016047">
    <property type="entry name" value="M23ase_b-sheet_dom"/>
</dbReference>
<comment type="caution">
    <text evidence="5">The sequence shown here is derived from an EMBL/GenBank/DDBJ whole genome shotgun (WGS) entry which is preliminary data.</text>
</comment>
<evidence type="ECO:0000259" key="3">
    <source>
        <dbReference type="Pfam" id="PF01551"/>
    </source>
</evidence>
<dbReference type="InterPro" id="IPR036365">
    <property type="entry name" value="PGBD-like_sf"/>
</dbReference>
<dbReference type="Gene3D" id="1.10.101.10">
    <property type="entry name" value="PGBD-like superfamily/PGBD"/>
    <property type="match status" value="3"/>
</dbReference>
<dbReference type="InterPro" id="IPR036366">
    <property type="entry name" value="PGBDSf"/>
</dbReference>
<accession>A0ABP9CA66</accession>
<feature type="region of interest" description="Disordered" evidence="1">
    <location>
        <begin position="197"/>
        <end position="223"/>
    </location>
</feature>
<dbReference type="Gene3D" id="1.10.530.10">
    <property type="match status" value="1"/>
</dbReference>
<evidence type="ECO:0000259" key="2">
    <source>
        <dbReference type="Pfam" id="PF01471"/>
    </source>
</evidence>
<dbReference type="RefSeq" id="WP_345304627.1">
    <property type="nucleotide sequence ID" value="NZ_BAABJE010000023.1"/>
</dbReference>
<organism evidence="5 6">
    <name type="scientific">Lysobacter hankyongensis</name>
    <dbReference type="NCBI Taxonomy" id="1176535"/>
    <lineage>
        <taxon>Bacteria</taxon>
        <taxon>Pseudomonadati</taxon>
        <taxon>Pseudomonadota</taxon>
        <taxon>Gammaproteobacteria</taxon>
        <taxon>Lysobacterales</taxon>
        <taxon>Lysobacteraceae</taxon>
        <taxon>Lysobacter</taxon>
    </lineage>
</organism>
<feature type="domain" description="M23ase beta-sheet core" evidence="3">
    <location>
        <begin position="355"/>
        <end position="448"/>
    </location>
</feature>
<dbReference type="InterPro" id="IPR046519">
    <property type="entry name" value="X-Tfes_XVIPCD"/>
</dbReference>
<evidence type="ECO:0000259" key="4">
    <source>
        <dbReference type="Pfam" id="PF20410"/>
    </source>
</evidence>
<dbReference type="InterPro" id="IPR011055">
    <property type="entry name" value="Dup_hybrid_motif"/>
</dbReference>
<feature type="compositionally biased region" description="Low complexity" evidence="1">
    <location>
        <begin position="584"/>
        <end position="601"/>
    </location>
</feature>
<dbReference type="EMBL" id="BAABJE010000023">
    <property type="protein sequence ID" value="GAA4805116.1"/>
    <property type="molecule type" value="Genomic_DNA"/>
</dbReference>
<feature type="domain" description="Peptidoglycan binding-like" evidence="2">
    <location>
        <begin position="476"/>
        <end position="537"/>
    </location>
</feature>
<feature type="region of interest" description="Disordered" evidence="1">
    <location>
        <begin position="299"/>
        <end position="367"/>
    </location>
</feature>
<feature type="compositionally biased region" description="Pro residues" evidence="1">
    <location>
        <begin position="567"/>
        <end position="583"/>
    </location>
</feature>
<evidence type="ECO:0008006" key="7">
    <source>
        <dbReference type="Google" id="ProtNLM"/>
    </source>
</evidence>
<dbReference type="CDD" id="cd12797">
    <property type="entry name" value="M23_peptidase"/>
    <property type="match status" value="1"/>
</dbReference>
<feature type="region of interest" description="Disordered" evidence="1">
    <location>
        <begin position="533"/>
        <end position="666"/>
    </location>
</feature>
<dbReference type="InterPro" id="IPR002477">
    <property type="entry name" value="Peptidoglycan-bd-like"/>
</dbReference>
<dbReference type="Proteomes" id="UP001499959">
    <property type="component" value="Unassembled WGS sequence"/>
</dbReference>
<dbReference type="InterPro" id="IPR023346">
    <property type="entry name" value="Lysozyme-like_dom_sf"/>
</dbReference>
<gene>
    <name evidence="5" type="ORF">GCM10023307_34690</name>
</gene>
<dbReference type="Gene3D" id="2.70.70.10">
    <property type="entry name" value="Glucose Permease (Domain IIA)"/>
    <property type="match status" value="1"/>
</dbReference>
<evidence type="ECO:0000313" key="6">
    <source>
        <dbReference type="Proteomes" id="UP001499959"/>
    </source>
</evidence>
<protein>
    <recommendedName>
        <fullName evidence="7">Peptidoglycan DD-metalloendopeptidase family protein</fullName>
    </recommendedName>
</protein>